<feature type="chain" id="PRO_5014710296" description="Peptidase M61" evidence="1">
    <location>
        <begin position="27"/>
        <end position="522"/>
    </location>
</feature>
<comment type="caution">
    <text evidence="4">The sequence shown here is derived from an EMBL/GenBank/DDBJ whole genome shotgun (WGS) entry which is preliminary data.</text>
</comment>
<dbReference type="PIRSF" id="PIRSF016493">
    <property type="entry name" value="Glycyl_aminpptds"/>
    <property type="match status" value="1"/>
</dbReference>
<evidence type="ECO:0008006" key="6">
    <source>
        <dbReference type="Google" id="ProtNLM"/>
    </source>
</evidence>
<feature type="signal peptide" evidence="1">
    <location>
        <begin position="1"/>
        <end position="26"/>
    </location>
</feature>
<sequence length="522" mass="60006">MHRLKTRWLRISCIAILIAAANPVAAQSVKPIFQYIVSVPEPSSHVYHVELHTLGWDQDTVVFKMPKWMPGYYQIMDYAKSIKNITAHDDEGNKIFITSRNENSWSIGGIKNKSIILSYDIKTDKKFVANSFVDESHAYIVPENSFMYADGFLELPVSVKVEMNSKWKDIATGLMVIKGHPFEFAASNFDILYDSPLLIGNLEELPAFKIKGIEHRFIGYDIGSFDKIRFMNNLKKVVESAINIIGDIPYDRYTFIGIGPGQGGIEHLNNTVVSFNGNKLNSEKAEHSMMNFLAHEYFHNYNVKRIRPCELGPFNYDKENRTNQLWVSEGLTVYYEYLILKRAGFGDTKTMFSDLEANINTVENNPGRFYQTLAQASYNTWEDGPFGGQGEKINKSVSYYQKGPVVGLLLDFAIRNSTRNKKSLDDVMKLVYWEYYKNSNRGFTDAEFQQACETIAGKSLNSVFDYIYTTKELEYNTYLNYAGLRLDLKLNSQQEKKYTLNRISKPNLLQQEILRSWLQETN</sequence>
<dbReference type="RefSeq" id="WP_180327249.1">
    <property type="nucleotide sequence ID" value="NZ_MVDE01000008.1"/>
</dbReference>
<accession>A0A2N3IBB2</accession>
<dbReference type="Gene3D" id="2.60.40.3650">
    <property type="match status" value="1"/>
</dbReference>
<evidence type="ECO:0000313" key="4">
    <source>
        <dbReference type="EMBL" id="PKQ67596.1"/>
    </source>
</evidence>
<keyword evidence="5" id="KW-1185">Reference proteome</keyword>
<dbReference type="InterPro" id="IPR007963">
    <property type="entry name" value="Peptidase_M61_catalytic"/>
</dbReference>
<evidence type="ECO:0000313" key="5">
    <source>
        <dbReference type="Proteomes" id="UP000233618"/>
    </source>
</evidence>
<name>A0A2N3IBB2_9BACT</name>
<dbReference type="Pfam" id="PF17899">
    <property type="entry name" value="Peptidase_M61_N"/>
    <property type="match status" value="1"/>
</dbReference>
<dbReference type="Pfam" id="PF05299">
    <property type="entry name" value="Peptidase_M61"/>
    <property type="match status" value="1"/>
</dbReference>
<dbReference type="EMBL" id="MVDE01000008">
    <property type="protein sequence ID" value="PKQ67596.1"/>
    <property type="molecule type" value="Genomic_DNA"/>
</dbReference>
<dbReference type="InterPro" id="IPR040756">
    <property type="entry name" value="Peptidase_M61_N"/>
</dbReference>
<dbReference type="InterPro" id="IPR027268">
    <property type="entry name" value="Peptidase_M4/M1_CTD_sf"/>
</dbReference>
<protein>
    <recommendedName>
        <fullName evidence="6">Peptidase M61</fullName>
    </recommendedName>
</protein>
<dbReference type="AlphaFoldDB" id="A0A2N3IBB2"/>
<feature type="domain" description="Peptidase M61 catalytic" evidence="2">
    <location>
        <begin position="289"/>
        <end position="406"/>
    </location>
</feature>
<keyword evidence="1" id="KW-0732">Signal</keyword>
<evidence type="ECO:0000259" key="3">
    <source>
        <dbReference type="Pfam" id="PF17899"/>
    </source>
</evidence>
<organism evidence="4 5">
    <name type="scientific">Labilibaculum manganireducens</name>
    <dbReference type="NCBI Taxonomy" id="1940525"/>
    <lineage>
        <taxon>Bacteria</taxon>
        <taxon>Pseudomonadati</taxon>
        <taxon>Bacteroidota</taxon>
        <taxon>Bacteroidia</taxon>
        <taxon>Marinilabiliales</taxon>
        <taxon>Marinifilaceae</taxon>
        <taxon>Labilibaculum</taxon>
    </lineage>
</organism>
<proteinExistence type="predicted"/>
<reference evidence="4 5" key="1">
    <citation type="journal article" date="2017" name="Front. Microbiol.">
        <title>Labilibaculum manganireducens gen. nov., sp. nov. and Labilibaculum filiforme sp. nov., Novel Bacteroidetes Isolated from Subsurface Sediments of the Baltic Sea.</title>
        <authorList>
            <person name="Vandieken V."/>
            <person name="Marshall I.P."/>
            <person name="Niemann H."/>
            <person name="Engelen B."/>
            <person name="Cypionka H."/>
        </authorList>
    </citation>
    <scope>NUCLEOTIDE SEQUENCE [LARGE SCALE GENOMIC DNA]</scope>
    <source>
        <strain evidence="4 5">59.10-2M</strain>
    </source>
</reference>
<gene>
    <name evidence="4" type="ORF">BZG01_07075</name>
</gene>
<evidence type="ECO:0000259" key="2">
    <source>
        <dbReference type="Pfam" id="PF05299"/>
    </source>
</evidence>
<dbReference type="Gene3D" id="1.10.390.10">
    <property type="entry name" value="Neutral Protease Domain 2"/>
    <property type="match status" value="1"/>
</dbReference>
<evidence type="ECO:0000256" key="1">
    <source>
        <dbReference type="SAM" id="SignalP"/>
    </source>
</evidence>
<dbReference type="Proteomes" id="UP000233618">
    <property type="component" value="Unassembled WGS sequence"/>
</dbReference>
<dbReference type="InterPro" id="IPR024191">
    <property type="entry name" value="Peptidase_M61"/>
</dbReference>
<dbReference type="SUPFAM" id="SSF55486">
    <property type="entry name" value="Metalloproteases ('zincins'), catalytic domain"/>
    <property type="match status" value="1"/>
</dbReference>
<feature type="domain" description="Peptidase M61 N-terminal" evidence="3">
    <location>
        <begin position="34"/>
        <end position="201"/>
    </location>
</feature>